<accession>A0ABN8ID14</accession>
<evidence type="ECO:0000313" key="3">
    <source>
        <dbReference type="Proteomes" id="UP000837857"/>
    </source>
</evidence>
<name>A0ABN8ID14_9NEOP</name>
<feature type="signal peptide" evidence="1">
    <location>
        <begin position="1"/>
        <end position="23"/>
    </location>
</feature>
<organism evidence="2 3">
    <name type="scientific">Iphiclides podalirius</name>
    <name type="common">scarce swallowtail</name>
    <dbReference type="NCBI Taxonomy" id="110791"/>
    <lineage>
        <taxon>Eukaryota</taxon>
        <taxon>Metazoa</taxon>
        <taxon>Ecdysozoa</taxon>
        <taxon>Arthropoda</taxon>
        <taxon>Hexapoda</taxon>
        <taxon>Insecta</taxon>
        <taxon>Pterygota</taxon>
        <taxon>Neoptera</taxon>
        <taxon>Endopterygota</taxon>
        <taxon>Lepidoptera</taxon>
        <taxon>Glossata</taxon>
        <taxon>Ditrysia</taxon>
        <taxon>Papilionoidea</taxon>
        <taxon>Papilionidae</taxon>
        <taxon>Papilioninae</taxon>
        <taxon>Iphiclides</taxon>
    </lineage>
</organism>
<keyword evidence="3" id="KW-1185">Reference proteome</keyword>
<evidence type="ECO:0000313" key="2">
    <source>
        <dbReference type="EMBL" id="CAH2054867.1"/>
    </source>
</evidence>
<dbReference type="Proteomes" id="UP000837857">
    <property type="component" value="Chromosome 21"/>
</dbReference>
<feature type="chain" id="PRO_5046491151" evidence="1">
    <location>
        <begin position="24"/>
        <end position="83"/>
    </location>
</feature>
<protein>
    <submittedName>
        <fullName evidence="2">Uncharacterized protein</fullName>
    </submittedName>
</protein>
<gene>
    <name evidence="2" type="ORF">IPOD504_LOCUS8824</name>
</gene>
<feature type="non-terminal residue" evidence="2">
    <location>
        <position position="83"/>
    </location>
</feature>
<evidence type="ECO:0000256" key="1">
    <source>
        <dbReference type="SAM" id="SignalP"/>
    </source>
</evidence>
<reference evidence="2" key="1">
    <citation type="submission" date="2022-03" db="EMBL/GenBank/DDBJ databases">
        <authorList>
            <person name="Martin H S."/>
        </authorList>
    </citation>
    <scope>NUCLEOTIDE SEQUENCE</scope>
</reference>
<proteinExistence type="predicted"/>
<keyword evidence="1" id="KW-0732">Signal</keyword>
<dbReference type="EMBL" id="OW152833">
    <property type="protein sequence ID" value="CAH2054867.1"/>
    <property type="molecule type" value="Genomic_DNA"/>
</dbReference>
<sequence>MIAMSIWTALVAAGLIGLGPLACEKVMRCCLQAGVCKKKHSPDLYCDDMHERDDGCDGGQPHTNRAAALRQIPQVRLFQEKVK</sequence>